<keyword evidence="11" id="KW-1185">Reference proteome</keyword>
<dbReference type="InterPro" id="IPR017925">
    <property type="entry name" value="DHFR_CS"/>
</dbReference>
<evidence type="ECO:0000256" key="3">
    <source>
        <dbReference type="ARBA" id="ARBA00012856"/>
    </source>
</evidence>
<organism evidence="10 11">
    <name type="scientific">Dehalobacterium formicoaceticum</name>
    <dbReference type="NCBI Taxonomy" id="51515"/>
    <lineage>
        <taxon>Bacteria</taxon>
        <taxon>Bacillati</taxon>
        <taxon>Bacillota</taxon>
        <taxon>Clostridia</taxon>
        <taxon>Eubacteriales</taxon>
        <taxon>Peptococcaceae</taxon>
        <taxon>Dehalobacterium</taxon>
    </lineage>
</organism>
<dbReference type="PROSITE" id="PS51330">
    <property type="entry name" value="DHFR_2"/>
    <property type="match status" value="1"/>
</dbReference>
<dbReference type="Proteomes" id="UP001524944">
    <property type="component" value="Unassembled WGS sequence"/>
</dbReference>
<dbReference type="InterPro" id="IPR001796">
    <property type="entry name" value="DHFR_dom"/>
</dbReference>
<dbReference type="EMBL" id="JANPWE010000009">
    <property type="protein sequence ID" value="MCR6546672.1"/>
    <property type="molecule type" value="Genomic_DNA"/>
</dbReference>
<dbReference type="PANTHER" id="PTHR48069:SF3">
    <property type="entry name" value="DIHYDROFOLATE REDUCTASE"/>
    <property type="match status" value="1"/>
</dbReference>
<evidence type="ECO:0000259" key="9">
    <source>
        <dbReference type="PROSITE" id="PS51330"/>
    </source>
</evidence>
<accession>A0ABT1Y721</accession>
<dbReference type="SUPFAM" id="SSF53597">
    <property type="entry name" value="Dihydrofolate reductase-like"/>
    <property type="match status" value="1"/>
</dbReference>
<gene>
    <name evidence="10" type="ORF">NVS47_14310</name>
</gene>
<evidence type="ECO:0000256" key="2">
    <source>
        <dbReference type="ARBA" id="ARBA00009539"/>
    </source>
</evidence>
<evidence type="ECO:0000256" key="6">
    <source>
        <dbReference type="ARBA" id="ARBA00023002"/>
    </source>
</evidence>
<dbReference type="RefSeq" id="WP_089610911.1">
    <property type="nucleotide sequence ID" value="NZ_CP022121.1"/>
</dbReference>
<evidence type="ECO:0000313" key="10">
    <source>
        <dbReference type="EMBL" id="MCR6546672.1"/>
    </source>
</evidence>
<dbReference type="CDD" id="cd00209">
    <property type="entry name" value="DHFR"/>
    <property type="match status" value="1"/>
</dbReference>
<dbReference type="InterPro" id="IPR024072">
    <property type="entry name" value="DHFR-like_dom_sf"/>
</dbReference>
<dbReference type="PROSITE" id="PS00075">
    <property type="entry name" value="DHFR_1"/>
    <property type="match status" value="1"/>
</dbReference>
<dbReference type="EC" id="1.5.1.3" evidence="3 7"/>
<evidence type="ECO:0000313" key="11">
    <source>
        <dbReference type="Proteomes" id="UP001524944"/>
    </source>
</evidence>
<reference evidence="10 11" key="1">
    <citation type="submission" date="2022-08" db="EMBL/GenBank/DDBJ databases">
        <title>Proteogenomics of the novel Dehalobacterium formicoaceticum strain EZ94 highlights a key role of methyltransferases during anaerobic dichloromethane degradation.</title>
        <authorList>
            <person name="Wasmund K."/>
        </authorList>
    </citation>
    <scope>NUCLEOTIDE SEQUENCE [LARGE SCALE GENOMIC DNA]</scope>
    <source>
        <strain evidence="10 11">EZ94</strain>
    </source>
</reference>
<dbReference type="InterPro" id="IPR012259">
    <property type="entry name" value="DHFR"/>
</dbReference>
<keyword evidence="5 7" id="KW-0521">NADP</keyword>
<dbReference type="PANTHER" id="PTHR48069">
    <property type="entry name" value="DIHYDROFOLATE REDUCTASE"/>
    <property type="match status" value="1"/>
</dbReference>
<comment type="caution">
    <text evidence="10">The sequence shown here is derived from an EMBL/GenBank/DDBJ whole genome shotgun (WGS) entry which is preliminary data.</text>
</comment>
<evidence type="ECO:0000256" key="5">
    <source>
        <dbReference type="ARBA" id="ARBA00022857"/>
    </source>
</evidence>
<evidence type="ECO:0000256" key="8">
    <source>
        <dbReference type="RuleBase" id="RU004474"/>
    </source>
</evidence>
<comment type="function">
    <text evidence="7">Key enzyme in folate metabolism. Catalyzes an essential reaction for de novo glycine and purine synthesis, and for DNA precursor synthesis.</text>
</comment>
<keyword evidence="4 7" id="KW-0554">One-carbon metabolism</keyword>
<dbReference type="PIRSF" id="PIRSF000194">
    <property type="entry name" value="DHFR"/>
    <property type="match status" value="1"/>
</dbReference>
<sequence length="165" mass="19310">MLSYVVAISQNNVIGKEQGLPWHLPDDAKFFKEVTLSQSKTMIMGRKTFESLPKVLPGRKHIILTRNEDYQVNDENVVVIHNLDDLKPMIEAPEEYFVIGGAKIFNLLFPYVEKMYLTEIHEDFPGDTFFPSYDRGEWKVIEQKEGTVDEKNHYKHTFFILEKIK</sequence>
<evidence type="ECO:0000256" key="1">
    <source>
        <dbReference type="ARBA" id="ARBA00004903"/>
    </source>
</evidence>
<name>A0ABT1Y721_9FIRM</name>
<comment type="catalytic activity">
    <reaction evidence="7">
        <text>(6S)-5,6,7,8-tetrahydrofolate + NADP(+) = 7,8-dihydrofolate + NADPH + H(+)</text>
        <dbReference type="Rhea" id="RHEA:15009"/>
        <dbReference type="ChEBI" id="CHEBI:15378"/>
        <dbReference type="ChEBI" id="CHEBI:57451"/>
        <dbReference type="ChEBI" id="CHEBI:57453"/>
        <dbReference type="ChEBI" id="CHEBI:57783"/>
        <dbReference type="ChEBI" id="CHEBI:58349"/>
        <dbReference type="EC" id="1.5.1.3"/>
    </reaction>
</comment>
<comment type="pathway">
    <text evidence="1 7">Cofactor biosynthesis; tetrahydrofolate biosynthesis; 5,6,7,8-tetrahydrofolate from 7,8-dihydrofolate: step 1/1.</text>
</comment>
<feature type="domain" description="DHFR" evidence="9">
    <location>
        <begin position="1"/>
        <end position="163"/>
    </location>
</feature>
<protein>
    <recommendedName>
        <fullName evidence="3 7">Dihydrofolate reductase</fullName>
        <ecNumber evidence="3 7">1.5.1.3</ecNumber>
    </recommendedName>
</protein>
<dbReference type="Pfam" id="PF00186">
    <property type="entry name" value="DHFR_1"/>
    <property type="match status" value="1"/>
</dbReference>
<dbReference type="Gene3D" id="3.40.430.10">
    <property type="entry name" value="Dihydrofolate Reductase, subunit A"/>
    <property type="match status" value="1"/>
</dbReference>
<evidence type="ECO:0000256" key="7">
    <source>
        <dbReference type="PIRNR" id="PIRNR000194"/>
    </source>
</evidence>
<proteinExistence type="inferred from homology"/>
<comment type="similarity">
    <text evidence="2 7 8">Belongs to the dihydrofolate reductase family.</text>
</comment>
<dbReference type="PRINTS" id="PR00070">
    <property type="entry name" value="DHFR"/>
</dbReference>
<evidence type="ECO:0000256" key="4">
    <source>
        <dbReference type="ARBA" id="ARBA00022563"/>
    </source>
</evidence>
<keyword evidence="6 7" id="KW-0560">Oxidoreductase</keyword>